<proteinExistence type="predicted"/>
<reference evidence="1 2" key="1">
    <citation type="submission" date="2015-10" db="EMBL/GenBank/DDBJ databases">
        <authorList>
            <person name="Gilbert D.G."/>
        </authorList>
    </citation>
    <scope>NUCLEOTIDE SEQUENCE [LARGE SCALE GENOMIC DNA]</scope>
    <source>
        <strain evidence="1">FVVF132</strain>
    </source>
</reference>
<dbReference type="AlphaFoldDB" id="A0A0Q3MK31"/>
<accession>A0A0Q3MK31</accession>
<dbReference type="EMBL" id="LMAW01001703">
    <property type="protein sequence ID" value="KQK82824.1"/>
    <property type="molecule type" value="Genomic_DNA"/>
</dbReference>
<dbReference type="Proteomes" id="UP000051836">
    <property type="component" value="Unassembled WGS sequence"/>
</dbReference>
<protein>
    <submittedName>
        <fullName evidence="1">Uncharacterized protein</fullName>
    </submittedName>
</protein>
<organism evidence="1 2">
    <name type="scientific">Amazona aestiva</name>
    <name type="common">Blue-fronted Amazon parrot</name>
    <dbReference type="NCBI Taxonomy" id="12930"/>
    <lineage>
        <taxon>Eukaryota</taxon>
        <taxon>Metazoa</taxon>
        <taxon>Chordata</taxon>
        <taxon>Craniata</taxon>
        <taxon>Vertebrata</taxon>
        <taxon>Euteleostomi</taxon>
        <taxon>Archelosauria</taxon>
        <taxon>Archosauria</taxon>
        <taxon>Dinosauria</taxon>
        <taxon>Saurischia</taxon>
        <taxon>Theropoda</taxon>
        <taxon>Coelurosauria</taxon>
        <taxon>Aves</taxon>
        <taxon>Neognathae</taxon>
        <taxon>Neoaves</taxon>
        <taxon>Telluraves</taxon>
        <taxon>Australaves</taxon>
        <taxon>Psittaciformes</taxon>
        <taxon>Psittacidae</taxon>
        <taxon>Amazona</taxon>
    </lineage>
</organism>
<name>A0A0Q3MK31_AMAAE</name>
<comment type="caution">
    <text evidence="1">The sequence shown here is derived from an EMBL/GenBank/DDBJ whole genome shotgun (WGS) entry which is preliminary data.</text>
</comment>
<evidence type="ECO:0000313" key="1">
    <source>
        <dbReference type="EMBL" id="KQK82824.1"/>
    </source>
</evidence>
<gene>
    <name evidence="1" type="ORF">AAES_66493</name>
</gene>
<evidence type="ECO:0000313" key="2">
    <source>
        <dbReference type="Proteomes" id="UP000051836"/>
    </source>
</evidence>
<keyword evidence="2" id="KW-1185">Reference proteome</keyword>
<sequence>MALKTEVLDASMTWVLERATGTCLSLSCLAEAQQLQEMACLGLPPACEAEEKELAGKAWLQLQGGGGSSSKQQCFCLKSLDGFGWTCMSEERQDISNKRSILPHKPVSRRGFRACLCSFGDPTFVLARLRQGAESTGAGLELDRTFSLEIRALLYRDQTVPNPSHSWIDRE</sequence>